<reference evidence="5 6" key="1">
    <citation type="submission" date="2019-03" db="EMBL/GenBank/DDBJ databases">
        <title>Genomic Encyclopedia of Type Strains, Phase IV (KMG-IV): sequencing the most valuable type-strain genomes for metagenomic binning, comparative biology and taxonomic classification.</title>
        <authorList>
            <person name="Goeker M."/>
        </authorList>
    </citation>
    <scope>NUCLEOTIDE SEQUENCE [LARGE SCALE GENOMIC DNA]</scope>
    <source>
        <strain evidence="5 6">DSM 24830</strain>
    </source>
</reference>
<dbReference type="PROSITE" id="PS51257">
    <property type="entry name" value="PROKAR_LIPOPROTEIN"/>
    <property type="match status" value="1"/>
</dbReference>
<comment type="subcellular location">
    <subcellularLocation>
        <location evidence="1">Membrane</location>
    </subcellularLocation>
</comment>
<evidence type="ECO:0000256" key="2">
    <source>
        <dbReference type="ARBA" id="ARBA00023136"/>
    </source>
</evidence>
<name>A0A4R1F498_9GAMM</name>
<gene>
    <name evidence="5" type="ORF">EV695_3218</name>
</gene>
<dbReference type="InterPro" id="IPR016364">
    <property type="entry name" value="Surface_antigen_Rickettsia"/>
</dbReference>
<dbReference type="InterPro" id="IPR008816">
    <property type="entry name" value="Gly_zipper_2TM_dom"/>
</dbReference>
<dbReference type="Pfam" id="PF05433">
    <property type="entry name" value="Rick_17kDa_Anti"/>
    <property type="match status" value="1"/>
</dbReference>
<keyword evidence="6" id="KW-1185">Reference proteome</keyword>
<dbReference type="RefSeq" id="WP_131906952.1">
    <property type="nucleotide sequence ID" value="NZ_BAAAFU010000001.1"/>
</dbReference>
<accession>A0A4R1F498</accession>
<comment type="caution">
    <text evidence="5">The sequence shown here is derived from an EMBL/GenBank/DDBJ whole genome shotgun (WGS) entry which is preliminary data.</text>
</comment>
<dbReference type="PIRSF" id="PIRSF002721">
    <property type="entry name" value="Surface_antigen_Rickettsia"/>
    <property type="match status" value="1"/>
</dbReference>
<protein>
    <submittedName>
        <fullName evidence="5">Surface antigen</fullName>
    </submittedName>
</protein>
<feature type="chain" id="PRO_5020409246" evidence="3">
    <location>
        <begin position="24"/>
        <end position="162"/>
    </location>
</feature>
<evidence type="ECO:0000313" key="6">
    <source>
        <dbReference type="Proteomes" id="UP000294887"/>
    </source>
</evidence>
<dbReference type="EMBL" id="SMFQ01000004">
    <property type="protein sequence ID" value="TCJ85251.1"/>
    <property type="molecule type" value="Genomic_DNA"/>
</dbReference>
<dbReference type="OrthoDB" id="6170015at2"/>
<keyword evidence="2" id="KW-0472">Membrane</keyword>
<dbReference type="GO" id="GO:0019867">
    <property type="term" value="C:outer membrane"/>
    <property type="evidence" value="ECO:0007669"/>
    <property type="project" value="InterPro"/>
</dbReference>
<evidence type="ECO:0000256" key="1">
    <source>
        <dbReference type="ARBA" id="ARBA00004370"/>
    </source>
</evidence>
<keyword evidence="3" id="KW-0732">Signal</keyword>
<evidence type="ECO:0000259" key="4">
    <source>
        <dbReference type="Pfam" id="PF05433"/>
    </source>
</evidence>
<organism evidence="5 6">
    <name type="scientific">Cocleimonas flava</name>
    <dbReference type="NCBI Taxonomy" id="634765"/>
    <lineage>
        <taxon>Bacteria</taxon>
        <taxon>Pseudomonadati</taxon>
        <taxon>Pseudomonadota</taxon>
        <taxon>Gammaproteobacteria</taxon>
        <taxon>Thiotrichales</taxon>
        <taxon>Thiotrichaceae</taxon>
        <taxon>Cocleimonas</taxon>
    </lineage>
</organism>
<sequence length="162" mass="17268">MNNKLSIKPATAMLAVVFSSVLVVSGCSNTSKEQQGAIAGSVLGGVVGHQFGKGNGKTAMTVIGAVVGGMIGGNVGRGLDQEDQRRINQSLETAPNNQKVAWDNPNTKTNYEFTPINKYEGNVNGQPTQCRDYVMDAWIDGRMQQVHGRACKNANGQWINAT</sequence>
<dbReference type="PANTHER" id="PTHR35603">
    <property type="match status" value="1"/>
</dbReference>
<evidence type="ECO:0000256" key="3">
    <source>
        <dbReference type="SAM" id="SignalP"/>
    </source>
</evidence>
<dbReference type="InterPro" id="IPR051407">
    <property type="entry name" value="Bact_OM_lipoprot/Surf_antigen"/>
</dbReference>
<dbReference type="AlphaFoldDB" id="A0A4R1F498"/>
<feature type="domain" description="Glycine zipper 2TM" evidence="4">
    <location>
        <begin position="36"/>
        <end position="76"/>
    </location>
</feature>
<dbReference type="Proteomes" id="UP000294887">
    <property type="component" value="Unassembled WGS sequence"/>
</dbReference>
<feature type="signal peptide" evidence="3">
    <location>
        <begin position="1"/>
        <end position="23"/>
    </location>
</feature>
<dbReference type="PANTHER" id="PTHR35603:SF2">
    <property type="entry name" value="OUTER MEMBRANE LIPOPROTEIN"/>
    <property type="match status" value="1"/>
</dbReference>
<proteinExistence type="predicted"/>
<evidence type="ECO:0000313" key="5">
    <source>
        <dbReference type="EMBL" id="TCJ85251.1"/>
    </source>
</evidence>